<dbReference type="OrthoDB" id="5875992at2759"/>
<feature type="transmembrane region" description="Helical" evidence="9">
    <location>
        <begin position="868"/>
        <end position="896"/>
    </location>
</feature>
<dbReference type="FunFam" id="1.20.1640.10:FF:000001">
    <property type="entry name" value="Efflux pump membrane transporter"/>
    <property type="match status" value="1"/>
</dbReference>
<dbReference type="InterPro" id="IPR001036">
    <property type="entry name" value="Acrflvin-R"/>
</dbReference>
<accession>A0A0J7NUC7</accession>
<evidence type="ECO:0000256" key="5">
    <source>
        <dbReference type="ARBA" id="ARBA00022519"/>
    </source>
</evidence>
<comment type="similarity">
    <text evidence="2">Belongs to the resistance-nodulation-cell division (RND) (TC 2.A.6) family.</text>
</comment>
<dbReference type="PANTHER" id="PTHR32063">
    <property type="match status" value="1"/>
</dbReference>
<dbReference type="GO" id="GO:0005886">
    <property type="term" value="C:plasma membrane"/>
    <property type="evidence" value="ECO:0007669"/>
    <property type="project" value="UniProtKB-SubCell"/>
</dbReference>
<feature type="transmembrane region" description="Helical" evidence="9">
    <location>
        <begin position="398"/>
        <end position="420"/>
    </location>
</feature>
<dbReference type="SUPFAM" id="SSF82693">
    <property type="entry name" value="Multidrug efflux transporter AcrB pore domain, PN1, PN2, PC1 and PC2 subdomains"/>
    <property type="match status" value="4"/>
</dbReference>
<evidence type="ECO:0000256" key="2">
    <source>
        <dbReference type="ARBA" id="ARBA00010942"/>
    </source>
</evidence>
<feature type="transmembrane region" description="Helical" evidence="9">
    <location>
        <begin position="272"/>
        <end position="291"/>
    </location>
</feature>
<proteinExistence type="inferred from homology"/>
<dbReference type="Gene3D" id="3.30.70.1430">
    <property type="entry name" value="Multidrug efflux transporter AcrB pore domain"/>
    <property type="match status" value="2"/>
</dbReference>
<dbReference type="Proteomes" id="UP000036403">
    <property type="component" value="Unassembled WGS sequence"/>
</dbReference>
<dbReference type="Gene3D" id="3.30.2090.10">
    <property type="entry name" value="Multidrug efflux transporter AcrB TolC docking domain, DN and DC subdomains"/>
    <property type="match status" value="2"/>
</dbReference>
<reference evidence="10 11" key="1">
    <citation type="submission" date="2015-04" db="EMBL/GenBank/DDBJ databases">
        <title>Lasius niger genome sequencing.</title>
        <authorList>
            <person name="Konorov E.A."/>
            <person name="Nikitin M.A."/>
            <person name="Kirill M.V."/>
            <person name="Chang P."/>
        </authorList>
    </citation>
    <scope>NUCLEOTIDE SEQUENCE [LARGE SCALE GENOMIC DNA]</scope>
    <source>
        <tissue evidence="10">Whole</tissue>
    </source>
</reference>
<dbReference type="SUPFAM" id="SSF82714">
    <property type="entry name" value="Multidrug efflux transporter AcrB TolC docking domain, DN and DC subdomains"/>
    <property type="match status" value="2"/>
</dbReference>
<feature type="transmembrane region" description="Helical" evidence="9">
    <location>
        <begin position="842"/>
        <end position="862"/>
    </location>
</feature>
<evidence type="ECO:0000313" key="11">
    <source>
        <dbReference type="Proteomes" id="UP000036403"/>
    </source>
</evidence>
<organism evidence="10 11">
    <name type="scientific">Lasius niger</name>
    <name type="common">Black garden ant</name>
    <dbReference type="NCBI Taxonomy" id="67767"/>
    <lineage>
        <taxon>Eukaryota</taxon>
        <taxon>Metazoa</taxon>
        <taxon>Ecdysozoa</taxon>
        <taxon>Arthropoda</taxon>
        <taxon>Hexapoda</taxon>
        <taxon>Insecta</taxon>
        <taxon>Pterygota</taxon>
        <taxon>Neoptera</taxon>
        <taxon>Endopterygota</taxon>
        <taxon>Hymenoptera</taxon>
        <taxon>Apocrita</taxon>
        <taxon>Aculeata</taxon>
        <taxon>Formicoidea</taxon>
        <taxon>Formicidae</taxon>
        <taxon>Formicinae</taxon>
        <taxon>Lasius</taxon>
        <taxon>Lasius</taxon>
    </lineage>
</organism>
<dbReference type="GO" id="GO:0015562">
    <property type="term" value="F:efflux transmembrane transporter activity"/>
    <property type="evidence" value="ECO:0007669"/>
    <property type="project" value="InterPro"/>
</dbReference>
<dbReference type="Pfam" id="PF00873">
    <property type="entry name" value="ACR_tran"/>
    <property type="match status" value="1"/>
</dbReference>
<feature type="transmembrane region" description="Helical" evidence="9">
    <location>
        <begin position="370"/>
        <end position="392"/>
    </location>
</feature>
<protein>
    <submittedName>
        <fullName evidence="10">Multidrug transporter</fullName>
    </submittedName>
</protein>
<keyword evidence="5" id="KW-0997">Cell inner membrane</keyword>
<evidence type="ECO:0000313" key="10">
    <source>
        <dbReference type="EMBL" id="KMQ96010.1"/>
    </source>
</evidence>
<evidence type="ECO:0000256" key="4">
    <source>
        <dbReference type="ARBA" id="ARBA00022475"/>
    </source>
</evidence>
<feature type="transmembrane region" description="Helical" evidence="9">
    <location>
        <begin position="817"/>
        <end position="835"/>
    </location>
</feature>
<dbReference type="STRING" id="67767.A0A0J7NUC7"/>
<dbReference type="PaxDb" id="67767-A0A0J7NUC7"/>
<dbReference type="Gene3D" id="1.20.1640.10">
    <property type="entry name" value="Multidrug efflux transporter AcrB transmembrane domain"/>
    <property type="match status" value="2"/>
</dbReference>
<name>A0A0J7NUC7_LASNI</name>
<evidence type="ECO:0000256" key="9">
    <source>
        <dbReference type="SAM" id="Phobius"/>
    </source>
</evidence>
<dbReference type="Gene3D" id="3.30.70.1320">
    <property type="entry name" value="Multidrug efflux transporter AcrB pore domain like"/>
    <property type="match status" value="1"/>
</dbReference>
<evidence type="ECO:0000256" key="8">
    <source>
        <dbReference type="ARBA" id="ARBA00023136"/>
    </source>
</evidence>
<feature type="transmembrane region" description="Helical" evidence="9">
    <location>
        <begin position="483"/>
        <end position="502"/>
    </location>
</feature>
<dbReference type="Gene3D" id="3.30.70.1440">
    <property type="entry name" value="Multidrug efflux transporter AcrB pore domain"/>
    <property type="match status" value="1"/>
</dbReference>
<dbReference type="AlphaFoldDB" id="A0A0J7NUC7"/>
<dbReference type="GO" id="GO:0042910">
    <property type="term" value="F:xenobiotic transmembrane transporter activity"/>
    <property type="evidence" value="ECO:0007669"/>
    <property type="project" value="TreeGrafter"/>
</dbReference>
<comment type="subcellular location">
    <subcellularLocation>
        <location evidence="1">Cell inner membrane</location>
        <topology evidence="1">Multi-pass membrane protein</topology>
    </subcellularLocation>
</comment>
<feature type="transmembrane region" description="Helical" evidence="9">
    <location>
        <begin position="944"/>
        <end position="969"/>
    </location>
</feature>
<keyword evidence="8 9" id="KW-0472">Membrane</keyword>
<evidence type="ECO:0000256" key="1">
    <source>
        <dbReference type="ARBA" id="ARBA00004429"/>
    </source>
</evidence>
<dbReference type="SUPFAM" id="SSF82866">
    <property type="entry name" value="Multidrug efflux transporter AcrB transmembrane domain"/>
    <property type="match status" value="2"/>
</dbReference>
<gene>
    <name evidence="10" type="ORF">RF55_3742</name>
</gene>
<feature type="transmembrane region" description="Helical" evidence="9">
    <location>
        <begin position="328"/>
        <end position="349"/>
    </location>
</feature>
<dbReference type="NCBIfam" id="TIGR00915">
    <property type="entry name" value="2A0602"/>
    <property type="match status" value="1"/>
</dbReference>
<keyword evidence="7 9" id="KW-1133">Transmembrane helix</keyword>
<dbReference type="InterPro" id="IPR004764">
    <property type="entry name" value="MdtF-like"/>
</dbReference>
<dbReference type="InterPro" id="IPR027463">
    <property type="entry name" value="AcrB_DN_DC_subdom"/>
</dbReference>
<keyword evidence="11" id="KW-1185">Reference proteome</keyword>
<keyword evidence="6 9" id="KW-0812">Transmembrane</keyword>
<sequence length="986" mass="108180">MFGLDHLEYASSSSYGNGAMEIDLTFAQGTNPDIAQMQVQNRLQVVQPQLPQEVVSQGISVLKEQKSFMMVIAFYAKDHSMTDADIADYVASNVQDPLSRVNGVGGHELFGSEYAMRIWLDPDKLYNYSLNISDIENALRQQNIQLPAGELGGLPANKDAKINATIIGPRRLVDVDQFKKILIKVNEDNSRVTLGDVAKIELGPQSFDMSSSQNNYPASGLALKLAPGANQLETENAVLDKLHELEAYFPPGLEYSFPLDTKPYITHSIEEVIETLVIAIILVVAVMLLFLQNLRATIIPTLAVPIVLLGTFGILAALGYTLNTLTMLALVLAVGLLVDDAIVVVENVERVMSEEHLSPKEATRKSMEEISGALFGIVMVLTAVFLPMAFFAGSVGIIYRQFSITIVAAMWLSLGVALVLTPAMCATILKPHGTHEPAIEGRGLFGKISLFFENFGDRFNHLFEHLTAKYIAGVQKVLEHWKISFSIFLALAASAVFLFIHLPPGFLPEEDQAKIFGMIQLRSNGTQAQMKEVTHDITEWALKTYPHDVDSVFTMNGFSFAGQGQNNGAFFVNLASWDKRPHQSQSAQEIAKAIMMHFWMDPRARIFAFSPPPVSELGNATGFDLELINEGNLTREEFLARRDDILMRAARDPLLTAVRPNGMEDAAQYVLEVDRGKANAMGISNEEINDTISGALGSIYVNQFLRNNRVKQVYIQAEPSARMNERDLKRWYVRNQTGEMVPLNAFTWGHWVTGPQKLENYNGLPSFEINGEPAAGVSSGEAMNEMVKLIKATPGGGLGYAWTELSYEQVSAGGSTLPLYALASIIIFLCLAGLYESWTIPAAVLLVLPLGVLGAVILTMSRDYANDIYFQIGVLTTVALSVKNAILIVEFAYEYYNLGASLAEAAMKAAQQRLRPILMTSIAFLCGVIPLAIATGAGAGARRAIGTCVVGGMFTATIFAVYFVPLFFVEVLRFFKVKPVKEKEEC</sequence>
<comment type="caution">
    <text evidence="10">The sequence shown here is derived from an EMBL/GenBank/DDBJ whole genome shotgun (WGS) entry which is preliminary data.</text>
</comment>
<feature type="transmembrane region" description="Helical" evidence="9">
    <location>
        <begin position="298"/>
        <end position="322"/>
    </location>
</feature>
<dbReference type="PRINTS" id="PR00702">
    <property type="entry name" value="ACRIFLAVINRP"/>
</dbReference>
<dbReference type="PANTHER" id="PTHR32063:SF13">
    <property type="entry name" value="MULTIDRUG EFFLUX PUMP SUBUNIT ACRB-RELATED"/>
    <property type="match status" value="1"/>
</dbReference>
<dbReference type="NCBIfam" id="NF000282">
    <property type="entry name" value="RND_permease_1"/>
    <property type="match status" value="1"/>
</dbReference>
<keyword evidence="4" id="KW-1003">Cell membrane</keyword>
<feature type="transmembrane region" description="Helical" evidence="9">
    <location>
        <begin position="917"/>
        <end position="938"/>
    </location>
</feature>
<dbReference type="GO" id="GO:0009636">
    <property type="term" value="P:response to toxic substance"/>
    <property type="evidence" value="ECO:0007669"/>
    <property type="project" value="UniProtKB-ARBA"/>
</dbReference>
<evidence type="ECO:0000256" key="7">
    <source>
        <dbReference type="ARBA" id="ARBA00022989"/>
    </source>
</evidence>
<evidence type="ECO:0000256" key="6">
    <source>
        <dbReference type="ARBA" id="ARBA00022692"/>
    </source>
</evidence>
<dbReference type="EMBL" id="LBMM01001612">
    <property type="protein sequence ID" value="KMQ96010.1"/>
    <property type="molecule type" value="Genomic_DNA"/>
</dbReference>
<keyword evidence="3" id="KW-0813">Transport</keyword>
<evidence type="ECO:0000256" key="3">
    <source>
        <dbReference type="ARBA" id="ARBA00022448"/>
    </source>
</evidence>